<evidence type="ECO:0000256" key="1">
    <source>
        <dbReference type="SAM" id="MobiDB-lite"/>
    </source>
</evidence>
<name>A0A916Z509_9SPHN</name>
<gene>
    <name evidence="3" type="ORF">GCM10010990_25660</name>
</gene>
<reference evidence="3" key="2">
    <citation type="submission" date="2020-09" db="EMBL/GenBank/DDBJ databases">
        <authorList>
            <person name="Sun Q."/>
            <person name="Zhou Y."/>
        </authorList>
    </citation>
    <scope>NUCLEOTIDE SEQUENCE</scope>
    <source>
        <strain evidence="3">CGMCC 1.15360</strain>
    </source>
</reference>
<dbReference type="Pfam" id="PF04264">
    <property type="entry name" value="YceI"/>
    <property type="match status" value="1"/>
</dbReference>
<proteinExistence type="predicted"/>
<reference evidence="3" key="1">
    <citation type="journal article" date="2014" name="Int. J. Syst. Evol. Microbiol.">
        <title>Complete genome sequence of Corynebacterium casei LMG S-19264T (=DSM 44701T), isolated from a smear-ripened cheese.</title>
        <authorList>
            <consortium name="US DOE Joint Genome Institute (JGI-PGF)"/>
            <person name="Walter F."/>
            <person name="Albersmeier A."/>
            <person name="Kalinowski J."/>
            <person name="Ruckert C."/>
        </authorList>
    </citation>
    <scope>NUCLEOTIDE SEQUENCE</scope>
    <source>
        <strain evidence="3">CGMCC 1.15360</strain>
    </source>
</reference>
<dbReference type="EMBL" id="BMIP01000006">
    <property type="protein sequence ID" value="GGD74886.1"/>
    <property type="molecule type" value="Genomic_DNA"/>
</dbReference>
<dbReference type="AlphaFoldDB" id="A0A916Z509"/>
<evidence type="ECO:0000313" key="4">
    <source>
        <dbReference type="Proteomes" id="UP000612349"/>
    </source>
</evidence>
<comment type="caution">
    <text evidence="3">The sequence shown here is derived from an EMBL/GenBank/DDBJ whole genome shotgun (WGS) entry which is preliminary data.</text>
</comment>
<dbReference type="InterPro" id="IPR036761">
    <property type="entry name" value="TTHA0802/YceI-like_sf"/>
</dbReference>
<evidence type="ECO:0000259" key="2">
    <source>
        <dbReference type="SMART" id="SM00867"/>
    </source>
</evidence>
<dbReference type="PANTHER" id="PTHR34406:SF1">
    <property type="entry name" value="PROTEIN YCEI"/>
    <property type="match status" value="1"/>
</dbReference>
<dbReference type="PANTHER" id="PTHR34406">
    <property type="entry name" value="PROTEIN YCEI"/>
    <property type="match status" value="1"/>
</dbReference>
<dbReference type="Gene3D" id="2.40.128.110">
    <property type="entry name" value="Lipid/polyisoprenoid-binding, YceI-like"/>
    <property type="match status" value="1"/>
</dbReference>
<evidence type="ECO:0000313" key="3">
    <source>
        <dbReference type="EMBL" id="GGD74886.1"/>
    </source>
</evidence>
<dbReference type="InterPro" id="IPR007372">
    <property type="entry name" value="Lipid/polyisoprenoid-bd_YceI"/>
</dbReference>
<dbReference type="SUPFAM" id="SSF101874">
    <property type="entry name" value="YceI-like"/>
    <property type="match status" value="1"/>
</dbReference>
<dbReference type="RefSeq" id="WP_172808076.1">
    <property type="nucleotide sequence ID" value="NZ_BMIP01000006.1"/>
</dbReference>
<dbReference type="SMART" id="SM00867">
    <property type="entry name" value="YceI"/>
    <property type="match status" value="1"/>
</dbReference>
<accession>A0A916Z509</accession>
<organism evidence="3 4">
    <name type="scientific">Croceicoccus mobilis</name>
    <dbReference type="NCBI Taxonomy" id="1703339"/>
    <lineage>
        <taxon>Bacteria</taxon>
        <taxon>Pseudomonadati</taxon>
        <taxon>Pseudomonadota</taxon>
        <taxon>Alphaproteobacteria</taxon>
        <taxon>Sphingomonadales</taxon>
        <taxon>Erythrobacteraceae</taxon>
        <taxon>Croceicoccus</taxon>
    </lineage>
</organism>
<feature type="region of interest" description="Disordered" evidence="1">
    <location>
        <begin position="1"/>
        <end position="25"/>
    </location>
</feature>
<keyword evidence="4" id="KW-1185">Reference proteome</keyword>
<feature type="domain" description="Lipid/polyisoprenoid-binding YceI-like" evidence="2">
    <location>
        <begin position="21"/>
        <end position="185"/>
    </location>
</feature>
<dbReference type="Proteomes" id="UP000612349">
    <property type="component" value="Unassembled WGS sequence"/>
</dbReference>
<protein>
    <recommendedName>
        <fullName evidence="2">Lipid/polyisoprenoid-binding YceI-like domain-containing protein</fullName>
    </recommendedName>
</protein>
<sequence length="187" mass="19866">MQDSQNALPGAPDPRRVLPGQYNADPNHTQVTWKLNHMGFSTLSGQFGAKSGTITVDPTDLASTELEIVIDTAGLTATSQMFQGHLRGKGFFDVGKFPEGRFVSRSVRQTGPTGAEVTGELTIKGVTRAVNLTVEFVGAGDDPQAKVLTFGCHATGTILRSDFGFETGLPVVGDRVQLDINVAFTKA</sequence>